<dbReference type="InterPro" id="IPR008271">
    <property type="entry name" value="Ser/Thr_kinase_AS"/>
</dbReference>
<feature type="compositionally biased region" description="Basic and acidic residues" evidence="12">
    <location>
        <begin position="255"/>
        <end position="273"/>
    </location>
</feature>
<evidence type="ECO:0000256" key="10">
    <source>
        <dbReference type="ARBA" id="ARBA00047899"/>
    </source>
</evidence>
<evidence type="ECO:0000256" key="2">
    <source>
        <dbReference type="ARBA" id="ARBA00012513"/>
    </source>
</evidence>
<dbReference type="PANTHER" id="PTHR24356:SF1">
    <property type="entry name" value="SERINE_THREONINE-PROTEIN KINASE GREATWALL"/>
    <property type="match status" value="1"/>
</dbReference>
<evidence type="ECO:0000259" key="13">
    <source>
        <dbReference type="PROSITE" id="PS50011"/>
    </source>
</evidence>
<dbReference type="PROSITE" id="PS00108">
    <property type="entry name" value="PROTEIN_KINASE_ST"/>
    <property type="match status" value="1"/>
</dbReference>
<dbReference type="KEGG" id="lgi:LOTGIDRAFT_115088"/>
<comment type="catalytic activity">
    <reaction evidence="11">
        <text>L-seryl-[protein] + ATP = O-phospho-L-seryl-[protein] + ADP + H(+)</text>
        <dbReference type="Rhea" id="RHEA:17989"/>
        <dbReference type="Rhea" id="RHEA-COMP:9863"/>
        <dbReference type="Rhea" id="RHEA-COMP:11604"/>
        <dbReference type="ChEBI" id="CHEBI:15378"/>
        <dbReference type="ChEBI" id="CHEBI:29999"/>
        <dbReference type="ChEBI" id="CHEBI:30616"/>
        <dbReference type="ChEBI" id="CHEBI:83421"/>
        <dbReference type="ChEBI" id="CHEBI:456216"/>
        <dbReference type="EC" id="2.7.11.1"/>
    </reaction>
</comment>
<evidence type="ECO:0000256" key="8">
    <source>
        <dbReference type="ARBA" id="ARBA00022840"/>
    </source>
</evidence>
<dbReference type="EMBL" id="KB201305">
    <property type="protein sequence ID" value="ESO97409.1"/>
    <property type="molecule type" value="Genomic_DNA"/>
</dbReference>
<keyword evidence="6" id="KW-0547">Nucleotide-binding</keyword>
<dbReference type="SUPFAM" id="SSF56112">
    <property type="entry name" value="Protein kinase-like (PK-like)"/>
    <property type="match status" value="1"/>
</dbReference>
<evidence type="ECO:0000256" key="3">
    <source>
        <dbReference type="ARBA" id="ARBA00022148"/>
    </source>
</evidence>
<dbReference type="GO" id="GO:0005524">
    <property type="term" value="F:ATP binding"/>
    <property type="evidence" value="ECO:0007669"/>
    <property type="project" value="UniProtKB-KW"/>
</dbReference>
<evidence type="ECO:0000259" key="14">
    <source>
        <dbReference type="PROSITE" id="PS51285"/>
    </source>
</evidence>
<feature type="non-terminal residue" evidence="15">
    <location>
        <position position="1"/>
    </location>
</feature>
<dbReference type="AlphaFoldDB" id="V4C6X5"/>
<keyword evidence="5" id="KW-0808">Transferase</keyword>
<evidence type="ECO:0000256" key="1">
    <source>
        <dbReference type="ARBA" id="ARBA00009903"/>
    </source>
</evidence>
<dbReference type="InterPro" id="IPR037638">
    <property type="entry name" value="MASTL_STKc"/>
</dbReference>
<dbReference type="PROSITE" id="PS50011">
    <property type="entry name" value="PROTEIN_KINASE_DOM"/>
    <property type="match status" value="1"/>
</dbReference>
<dbReference type="FunFam" id="1.10.510.10:FF:000278">
    <property type="entry name" value="serine/threonine-protein kinase greatwall isoform X1"/>
    <property type="match status" value="1"/>
</dbReference>
<dbReference type="GO" id="GO:0005634">
    <property type="term" value="C:nucleus"/>
    <property type="evidence" value="ECO:0007669"/>
    <property type="project" value="TreeGrafter"/>
</dbReference>
<accession>V4C6X5</accession>
<dbReference type="GeneID" id="20231173"/>
<dbReference type="CDD" id="cd05610">
    <property type="entry name" value="STKc_MASTL"/>
    <property type="match status" value="1"/>
</dbReference>
<dbReference type="Gene3D" id="1.10.510.10">
    <property type="entry name" value="Transferase(Phosphotransferase) domain 1"/>
    <property type="match status" value="2"/>
</dbReference>
<dbReference type="FunFam" id="3.30.200.20:FF:000550">
    <property type="entry name" value="Serine/threonine-protein kinase greatwall"/>
    <property type="match status" value="1"/>
</dbReference>
<dbReference type="STRING" id="225164.V4C6X5"/>
<dbReference type="InterPro" id="IPR000961">
    <property type="entry name" value="AGC-kinase_C"/>
</dbReference>
<evidence type="ECO:0000256" key="12">
    <source>
        <dbReference type="SAM" id="MobiDB-lite"/>
    </source>
</evidence>
<dbReference type="RefSeq" id="XP_009052001.1">
    <property type="nucleotide sequence ID" value="XM_009053753.1"/>
</dbReference>
<dbReference type="CTD" id="20231173"/>
<dbReference type="GO" id="GO:0035556">
    <property type="term" value="P:intracellular signal transduction"/>
    <property type="evidence" value="ECO:0007669"/>
    <property type="project" value="TreeGrafter"/>
</dbReference>
<feature type="compositionally biased region" description="Low complexity" evidence="12">
    <location>
        <begin position="286"/>
        <end position="302"/>
    </location>
</feature>
<name>V4C6X5_LOTGI</name>
<dbReference type="PANTHER" id="PTHR24356">
    <property type="entry name" value="SERINE/THREONINE-PROTEIN KINASE"/>
    <property type="match status" value="1"/>
</dbReference>
<evidence type="ECO:0000313" key="15">
    <source>
        <dbReference type="EMBL" id="ESO97409.1"/>
    </source>
</evidence>
<keyword evidence="4" id="KW-0723">Serine/threonine-protein kinase</keyword>
<dbReference type="OMA" id="ITETETC"/>
<comment type="similarity">
    <text evidence="1">Belongs to the protein kinase superfamily. AGC Ser/Thr protein kinase family.</text>
</comment>
<feature type="domain" description="Protein kinase" evidence="13">
    <location>
        <begin position="6"/>
        <end position="454"/>
    </location>
</feature>
<feature type="compositionally biased region" description="Basic residues" evidence="12">
    <location>
        <begin position="325"/>
        <end position="334"/>
    </location>
</feature>
<evidence type="ECO:0000256" key="5">
    <source>
        <dbReference type="ARBA" id="ARBA00022679"/>
    </source>
</evidence>
<dbReference type="HOGENOM" id="CLU_016048_0_0_1"/>
<gene>
    <name evidence="15" type="ORF">LOTGIDRAFT_115088</name>
</gene>
<proteinExistence type="inferred from homology"/>
<evidence type="ECO:0000256" key="4">
    <source>
        <dbReference type="ARBA" id="ARBA00022527"/>
    </source>
</evidence>
<dbReference type="InterPro" id="IPR050236">
    <property type="entry name" value="Ser_Thr_kinase_AGC"/>
</dbReference>
<dbReference type="SMART" id="SM00220">
    <property type="entry name" value="S_TKc"/>
    <property type="match status" value="1"/>
</dbReference>
<comment type="catalytic activity">
    <reaction evidence="10">
        <text>L-threonyl-[protein] + ATP = O-phospho-L-threonyl-[protein] + ADP + H(+)</text>
        <dbReference type="Rhea" id="RHEA:46608"/>
        <dbReference type="Rhea" id="RHEA-COMP:11060"/>
        <dbReference type="Rhea" id="RHEA-COMP:11605"/>
        <dbReference type="ChEBI" id="CHEBI:15378"/>
        <dbReference type="ChEBI" id="CHEBI:30013"/>
        <dbReference type="ChEBI" id="CHEBI:30616"/>
        <dbReference type="ChEBI" id="CHEBI:61977"/>
        <dbReference type="ChEBI" id="CHEBI:456216"/>
        <dbReference type="EC" id="2.7.11.1"/>
    </reaction>
</comment>
<reference evidence="15 16" key="1">
    <citation type="journal article" date="2013" name="Nature">
        <title>Insights into bilaterian evolution from three spiralian genomes.</title>
        <authorList>
            <person name="Simakov O."/>
            <person name="Marletaz F."/>
            <person name="Cho S.J."/>
            <person name="Edsinger-Gonzales E."/>
            <person name="Havlak P."/>
            <person name="Hellsten U."/>
            <person name="Kuo D.H."/>
            <person name="Larsson T."/>
            <person name="Lv J."/>
            <person name="Arendt D."/>
            <person name="Savage R."/>
            <person name="Osoegawa K."/>
            <person name="de Jong P."/>
            <person name="Grimwood J."/>
            <person name="Chapman J.A."/>
            <person name="Shapiro H."/>
            <person name="Aerts A."/>
            <person name="Otillar R.P."/>
            <person name="Terry A.Y."/>
            <person name="Boore J.L."/>
            <person name="Grigoriev I.V."/>
            <person name="Lindberg D.R."/>
            <person name="Seaver E.C."/>
            <person name="Weisblat D.A."/>
            <person name="Putnam N.H."/>
            <person name="Rokhsar D.S."/>
        </authorList>
    </citation>
    <scope>NUCLEOTIDE SEQUENCE [LARGE SCALE GENOMIC DNA]</scope>
</reference>
<protein>
    <recommendedName>
        <fullName evidence="3">Serine/threonine-protein kinase greatwall</fullName>
        <ecNumber evidence="2">2.7.11.1</ecNumber>
    </recommendedName>
    <alternativeName>
        <fullName evidence="9">Microtubule-associated serine/threonine-protein kinase-like</fullName>
    </alternativeName>
</protein>
<sequence length="490" mass="54729">PSIEDFVFLKPISRGAFGKVYLGCKKTAPDKVYAIKAMKKSDLFNKNLVKQVTTERDALATSHSPFVVNLYYSLQSEQNIYLIMEYMIGGDVKSLLTMYGYFDEDMAKMYIAEVTLALEYLNDNGIIHRDLKPDNMLISNEGHIKLTDFGLSKISIDVGNLKPASSSVNYHRTPGQILSLKSSLAFVSCSQNLNPANAKHSTPPIQCLTPTLEDSLNWTSTDSDSSYVTAHSSSLSRPISSLAMNADQSASFTISDRKKSITKPEKRDSRFDSGAEVTTVKIQAPSSNQQTIQSTASSSQDSSMDETPQLRLSNESVTPAEMKKTPFKTPHKNIMKTPFRTPKSVRRGPKDEEEERILGTPDYLAPEILMQKPHGAGVDWWALGVCLFEFLTGIPPFNDQTPELVFQNILKRDIPWPEEEEELSEQAKSAIDELLTMDPAQRPQAQGVKNMALFADVDWEHVLETEPAFIPQPDDELDTTYFDGKKLQPH</sequence>
<keyword evidence="7" id="KW-0418">Kinase</keyword>
<dbReference type="InterPro" id="IPR011009">
    <property type="entry name" value="Kinase-like_dom_sf"/>
</dbReference>
<evidence type="ECO:0000256" key="11">
    <source>
        <dbReference type="ARBA" id="ARBA00048679"/>
    </source>
</evidence>
<dbReference type="Proteomes" id="UP000030746">
    <property type="component" value="Unassembled WGS sequence"/>
</dbReference>
<evidence type="ECO:0000313" key="16">
    <source>
        <dbReference type="Proteomes" id="UP000030746"/>
    </source>
</evidence>
<dbReference type="Gene3D" id="3.30.200.20">
    <property type="entry name" value="Phosphorylase Kinase, domain 1"/>
    <property type="match status" value="2"/>
</dbReference>
<feature type="domain" description="AGC-kinase C-terminal" evidence="14">
    <location>
        <begin position="455"/>
        <end position="490"/>
    </location>
</feature>
<dbReference type="EC" id="2.7.11.1" evidence="2"/>
<dbReference type="GO" id="GO:0004674">
    <property type="term" value="F:protein serine/threonine kinase activity"/>
    <property type="evidence" value="ECO:0007669"/>
    <property type="project" value="UniProtKB-KW"/>
</dbReference>
<dbReference type="OrthoDB" id="162894at2759"/>
<dbReference type="PROSITE" id="PS51285">
    <property type="entry name" value="AGC_KINASE_CTER"/>
    <property type="match status" value="1"/>
</dbReference>
<keyword evidence="16" id="KW-1185">Reference proteome</keyword>
<evidence type="ECO:0000256" key="6">
    <source>
        <dbReference type="ARBA" id="ARBA00022741"/>
    </source>
</evidence>
<dbReference type="FunFam" id="1.10.510.10:FF:000484">
    <property type="entry name" value="Serine/threonine-protein kinase greatwall, putative"/>
    <property type="match status" value="1"/>
</dbReference>
<evidence type="ECO:0000256" key="7">
    <source>
        <dbReference type="ARBA" id="ARBA00022777"/>
    </source>
</evidence>
<feature type="region of interest" description="Disordered" evidence="12">
    <location>
        <begin position="247"/>
        <end position="354"/>
    </location>
</feature>
<keyword evidence="8" id="KW-0067">ATP-binding</keyword>
<evidence type="ECO:0000256" key="9">
    <source>
        <dbReference type="ARBA" id="ARBA00033099"/>
    </source>
</evidence>
<dbReference type="Pfam" id="PF00069">
    <property type="entry name" value="Pkinase"/>
    <property type="match status" value="2"/>
</dbReference>
<organism evidence="15 16">
    <name type="scientific">Lottia gigantea</name>
    <name type="common">Giant owl limpet</name>
    <dbReference type="NCBI Taxonomy" id="225164"/>
    <lineage>
        <taxon>Eukaryota</taxon>
        <taxon>Metazoa</taxon>
        <taxon>Spiralia</taxon>
        <taxon>Lophotrochozoa</taxon>
        <taxon>Mollusca</taxon>
        <taxon>Gastropoda</taxon>
        <taxon>Patellogastropoda</taxon>
        <taxon>Lottioidea</taxon>
        <taxon>Lottiidae</taxon>
        <taxon>Lottia</taxon>
    </lineage>
</organism>
<dbReference type="InterPro" id="IPR000719">
    <property type="entry name" value="Prot_kinase_dom"/>
</dbReference>